<dbReference type="InterPro" id="IPR006037">
    <property type="entry name" value="RCK_C"/>
</dbReference>
<dbReference type="SUPFAM" id="SSF116726">
    <property type="entry name" value="TrkA C-terminal domain-like"/>
    <property type="match status" value="1"/>
</dbReference>
<dbReference type="Pfam" id="PF02080">
    <property type="entry name" value="TrkA_C"/>
    <property type="match status" value="1"/>
</dbReference>
<dbReference type="InterPro" id="IPR026278">
    <property type="entry name" value="KhtT"/>
</dbReference>
<keyword evidence="3" id="KW-1185">Reference proteome</keyword>
<protein>
    <submittedName>
        <fullName evidence="2">Potassium transporter TrkA</fullName>
    </submittedName>
</protein>
<feature type="domain" description="RCK C-terminal" evidence="1">
    <location>
        <begin position="70"/>
        <end position="156"/>
    </location>
</feature>
<comment type="caution">
    <text evidence="2">The sequence shown here is derived from an EMBL/GenBank/DDBJ whole genome shotgun (WGS) entry which is preliminary data.</text>
</comment>
<dbReference type="GO" id="GO:0006813">
    <property type="term" value="P:potassium ion transport"/>
    <property type="evidence" value="ECO:0007669"/>
    <property type="project" value="InterPro"/>
</dbReference>
<proteinExistence type="predicted"/>
<reference evidence="2 3" key="1">
    <citation type="submission" date="2017-10" db="EMBL/GenBank/DDBJ databases">
        <title>Bacillus sp. nov., a halophilic bacterium isolated from a Keqin Lake.</title>
        <authorList>
            <person name="Wang H."/>
        </authorList>
    </citation>
    <scope>NUCLEOTIDE SEQUENCE [LARGE SCALE GENOMIC DNA]</scope>
    <source>
        <strain evidence="2 3">KCTC 13187</strain>
    </source>
</reference>
<dbReference type="InterPro" id="IPR036721">
    <property type="entry name" value="RCK_C_sf"/>
</dbReference>
<dbReference type="Pfam" id="PF25991">
    <property type="entry name" value="KhtT_N"/>
    <property type="match status" value="1"/>
</dbReference>
<evidence type="ECO:0000313" key="2">
    <source>
        <dbReference type="EMBL" id="RKL69410.1"/>
    </source>
</evidence>
<dbReference type="AlphaFoldDB" id="A0A3A9KFH3"/>
<dbReference type="Gene3D" id="3.30.70.1450">
    <property type="entry name" value="Regulator of K+ conductance, C-terminal domain"/>
    <property type="match status" value="1"/>
</dbReference>
<dbReference type="InterPro" id="IPR050144">
    <property type="entry name" value="AAE_transporter"/>
</dbReference>
<dbReference type="PIRSF" id="PIRSF005028">
    <property type="entry name" value="KhtT"/>
    <property type="match status" value="1"/>
</dbReference>
<organism evidence="2 3">
    <name type="scientific">Salipaludibacillus neizhouensis</name>
    <dbReference type="NCBI Taxonomy" id="885475"/>
    <lineage>
        <taxon>Bacteria</taxon>
        <taxon>Bacillati</taxon>
        <taxon>Bacillota</taxon>
        <taxon>Bacilli</taxon>
        <taxon>Bacillales</taxon>
        <taxon>Bacillaceae</taxon>
    </lineage>
</organism>
<dbReference type="Proteomes" id="UP000281498">
    <property type="component" value="Unassembled WGS sequence"/>
</dbReference>
<dbReference type="PANTHER" id="PTHR30445">
    <property type="entry name" value="K(+)_H(+) ANTIPORTER SUBUNIT KHTT"/>
    <property type="match status" value="1"/>
</dbReference>
<dbReference type="InterPro" id="IPR058776">
    <property type="entry name" value="KhtT-like_N"/>
</dbReference>
<sequence>MSDLPGVGKKMSFLTSEEQMLVLISHHSGKRELHLFDDEDDDEPCFTVKLNAYETKEIGAQLLGAMNQHVDADTMKTFNKHLVMEWSELKDHSFLIGKTLIDSRIREETGASVMAIMRADDMIVSPDPSEVLRAGDTLMAAGKSDQIKEFELYVTRKGN</sequence>
<accession>A0A3A9KFH3</accession>
<name>A0A3A9KFH3_9BACI</name>
<dbReference type="EMBL" id="PDOE01000001">
    <property type="protein sequence ID" value="RKL69410.1"/>
    <property type="molecule type" value="Genomic_DNA"/>
</dbReference>
<evidence type="ECO:0000313" key="3">
    <source>
        <dbReference type="Proteomes" id="UP000281498"/>
    </source>
</evidence>
<dbReference type="PANTHER" id="PTHR30445:SF8">
    <property type="entry name" value="K(+)_H(+) ANTIPORTER SUBUNIT KHTT"/>
    <property type="match status" value="1"/>
</dbReference>
<dbReference type="OrthoDB" id="67547at2"/>
<evidence type="ECO:0000259" key="1">
    <source>
        <dbReference type="PROSITE" id="PS51202"/>
    </source>
</evidence>
<dbReference type="GO" id="GO:0008324">
    <property type="term" value="F:monoatomic cation transmembrane transporter activity"/>
    <property type="evidence" value="ECO:0007669"/>
    <property type="project" value="InterPro"/>
</dbReference>
<gene>
    <name evidence="2" type="ORF">CR203_03695</name>
</gene>
<dbReference type="PROSITE" id="PS51202">
    <property type="entry name" value="RCK_C"/>
    <property type="match status" value="1"/>
</dbReference>